<dbReference type="InterPro" id="IPR011050">
    <property type="entry name" value="Pectin_lyase_fold/virulence"/>
</dbReference>
<accession>A0A9D1FTQ5</accession>
<feature type="chain" id="PRO_5039020806" evidence="2">
    <location>
        <begin position="20"/>
        <end position="874"/>
    </location>
</feature>
<dbReference type="Proteomes" id="UP000824141">
    <property type="component" value="Unassembled WGS sequence"/>
</dbReference>
<dbReference type="InterPro" id="IPR012334">
    <property type="entry name" value="Pectin_lyas_fold"/>
</dbReference>
<dbReference type="SUPFAM" id="SSF49785">
    <property type="entry name" value="Galactose-binding domain-like"/>
    <property type="match status" value="2"/>
</dbReference>
<dbReference type="AlphaFoldDB" id="A0A9D1FTQ5"/>
<evidence type="ECO:0000256" key="1">
    <source>
        <dbReference type="ARBA" id="ARBA00023295"/>
    </source>
</evidence>
<keyword evidence="1" id="KW-0326">Glycosidase</keyword>
<dbReference type="Gene3D" id="2.60.120.260">
    <property type="entry name" value="Galactose-binding domain-like"/>
    <property type="match status" value="2"/>
</dbReference>
<dbReference type="Gene3D" id="2.160.20.10">
    <property type="entry name" value="Single-stranded right-handed beta-helix, Pectin lyase-like"/>
    <property type="match status" value="2"/>
</dbReference>
<keyword evidence="1" id="KW-0378">Hydrolase</keyword>
<evidence type="ECO:0000256" key="2">
    <source>
        <dbReference type="SAM" id="SignalP"/>
    </source>
</evidence>
<proteinExistence type="predicted"/>
<organism evidence="4 5">
    <name type="scientific">Candidatus Caccousia stercoris</name>
    <dbReference type="NCBI Taxonomy" id="2840723"/>
    <lineage>
        <taxon>Bacteria</taxon>
        <taxon>Bacillati</taxon>
        <taxon>Bacillota</taxon>
        <taxon>Clostridia</taxon>
        <taxon>Eubacteriales</taxon>
        <taxon>Oscillospiraceae</taxon>
        <taxon>Oscillospiraceae incertae sedis</taxon>
        <taxon>Candidatus Caccousia</taxon>
    </lineage>
</organism>
<feature type="domain" description="F5/8 type C" evidence="3">
    <location>
        <begin position="563"/>
        <end position="715"/>
    </location>
</feature>
<evidence type="ECO:0000259" key="3">
    <source>
        <dbReference type="PROSITE" id="PS50022"/>
    </source>
</evidence>
<reference evidence="4" key="1">
    <citation type="submission" date="2020-10" db="EMBL/GenBank/DDBJ databases">
        <authorList>
            <person name="Gilroy R."/>
        </authorList>
    </citation>
    <scope>NUCLEOTIDE SEQUENCE</scope>
    <source>
        <strain evidence="4">6086</strain>
    </source>
</reference>
<dbReference type="Pfam" id="PF00754">
    <property type="entry name" value="F5_F8_type_C"/>
    <property type="match status" value="2"/>
</dbReference>
<dbReference type="GO" id="GO:0016798">
    <property type="term" value="F:hydrolase activity, acting on glycosyl bonds"/>
    <property type="evidence" value="ECO:0007669"/>
    <property type="project" value="UniProtKB-KW"/>
</dbReference>
<name>A0A9D1FTQ5_9FIRM</name>
<dbReference type="PROSITE" id="PS50022">
    <property type="entry name" value="FA58C_3"/>
    <property type="match status" value="2"/>
</dbReference>
<gene>
    <name evidence="4" type="ORF">IAD03_10135</name>
</gene>
<protein>
    <submittedName>
        <fullName evidence="4">Discoidin domain-containing protein</fullName>
    </submittedName>
</protein>
<sequence>MKKVLSGLLALFLVLTVFAPYSHVFAEGTASGAAVGTIYYVDAEGGNDSNSGTSPEQAWKSLTKVTDTTFQPGDQILLKSGSVWNGEWLWPKGSGKEGAPIKIDKYGGDVLPVINGMGVDRGFNYSGAVHLRNQEYWEIRNLEITNDDNFDEDIVLQRPQGDNSYPNKDKTRNGILLIVDGDQLEDNADGIMDHIYIENCYIHDVDGPNDWNDTFTGGIIFNVIGSKIRPNTSFRDLRIANNTIRKVDLLGITGYVDMVRGNYQADIGPNNLWMRDIYIGHNYMEDIGQGGIDLCDAMNAVVEYNVVDGFLKRYPSFRPTVALYPWKTENAVFQFNEVYNGPSTNADGSPYDMDSALKDVVYQFNYSHNNPCGWMLYMGKNDNDIIRYNISDDGGDFIIKYFLTPCTTPTYFVNNVIIYDGARTKFMHRDPFKSMTYFYNNVFYNKSETTTTTWHDTAQYLGNMGQVEFSNNCFYEASGQHSPYEPEDPHKVTENPMMVDPGREPQKNSAGILSGATVWDGYKLQEGSPLIDAGVYVPQMGERDFYGTPLYYGAAPDIGVHEYEQGELTIPTNYARQASVTANNAHPQFPAANVADGDYTQNSRWAAQNSELPIWLDLSFEQDITVNKMILTENIVEGWAEPRISSFELQMPDANGNYTTIYTYNGEVGDHKAFVFDPVTTSALRLNITGLRPDTTEHGQGQTDPSIVELELYHSPSETPEPPVPGDGDNLLLNKPVAASSAHERFPAERVNDGDSTEDSRWAAADSTVPMWLEFDLQGQKTFNTLRLEENIVENWATERITGIELQKVDGDTITTLYSYEGTIGSSCELSFEDCTAEKIRLVITSLQPDTSSNSQGQTDPSLREAALYYTQRQ</sequence>
<dbReference type="InterPro" id="IPR008979">
    <property type="entry name" value="Galactose-bd-like_sf"/>
</dbReference>
<feature type="domain" description="F5/8 type C" evidence="3">
    <location>
        <begin position="719"/>
        <end position="788"/>
    </location>
</feature>
<dbReference type="SUPFAM" id="SSF51126">
    <property type="entry name" value="Pectin lyase-like"/>
    <property type="match status" value="1"/>
</dbReference>
<evidence type="ECO:0000313" key="5">
    <source>
        <dbReference type="Proteomes" id="UP000824141"/>
    </source>
</evidence>
<keyword evidence="2" id="KW-0732">Signal</keyword>
<dbReference type="InterPro" id="IPR000421">
    <property type="entry name" value="FA58C"/>
</dbReference>
<reference evidence="4" key="2">
    <citation type="journal article" date="2021" name="PeerJ">
        <title>Extensive microbial diversity within the chicken gut microbiome revealed by metagenomics and culture.</title>
        <authorList>
            <person name="Gilroy R."/>
            <person name="Ravi A."/>
            <person name="Getino M."/>
            <person name="Pursley I."/>
            <person name="Horton D.L."/>
            <person name="Alikhan N.F."/>
            <person name="Baker D."/>
            <person name="Gharbi K."/>
            <person name="Hall N."/>
            <person name="Watson M."/>
            <person name="Adriaenssens E.M."/>
            <person name="Foster-Nyarko E."/>
            <person name="Jarju S."/>
            <person name="Secka A."/>
            <person name="Antonio M."/>
            <person name="Oren A."/>
            <person name="Chaudhuri R.R."/>
            <person name="La Ragione R."/>
            <person name="Hildebrand F."/>
            <person name="Pallen M.J."/>
        </authorList>
    </citation>
    <scope>NUCLEOTIDE SEQUENCE</scope>
    <source>
        <strain evidence="4">6086</strain>
    </source>
</reference>
<feature type="signal peptide" evidence="2">
    <location>
        <begin position="1"/>
        <end position="19"/>
    </location>
</feature>
<dbReference type="EMBL" id="DVJM01000225">
    <property type="protein sequence ID" value="HIS79714.1"/>
    <property type="molecule type" value="Genomic_DNA"/>
</dbReference>
<evidence type="ECO:0000313" key="4">
    <source>
        <dbReference type="EMBL" id="HIS79714.1"/>
    </source>
</evidence>
<comment type="caution">
    <text evidence="4">The sequence shown here is derived from an EMBL/GenBank/DDBJ whole genome shotgun (WGS) entry which is preliminary data.</text>
</comment>